<feature type="binding site" evidence="11">
    <location>
        <position position="319"/>
    </location>
    <ligand>
        <name>Zn(2+)</name>
        <dbReference type="ChEBI" id="CHEBI:29105"/>
        <note>catalytic</note>
    </ligand>
</feature>
<evidence type="ECO:0000256" key="13">
    <source>
        <dbReference type="RuleBase" id="RU364040"/>
    </source>
</evidence>
<dbReference type="PRINTS" id="PR00756">
    <property type="entry name" value="ALADIPTASE"/>
</dbReference>
<dbReference type="AlphaFoldDB" id="A0A9Q0MWR6"/>
<dbReference type="InterPro" id="IPR042097">
    <property type="entry name" value="Aminopeptidase_N-like_N_sf"/>
</dbReference>
<dbReference type="SUPFAM" id="SSF63737">
    <property type="entry name" value="Leukotriene A4 hydrolase N-terminal domain"/>
    <property type="match status" value="1"/>
</dbReference>
<dbReference type="InterPro" id="IPR034016">
    <property type="entry name" value="M1_APN-typ"/>
</dbReference>
<dbReference type="GO" id="GO:0042277">
    <property type="term" value="F:peptide binding"/>
    <property type="evidence" value="ECO:0007669"/>
    <property type="project" value="TreeGrafter"/>
</dbReference>
<feature type="domain" description="Aminopeptidase N-like N-terminal" evidence="16">
    <location>
        <begin position="24"/>
        <end position="209"/>
    </location>
</feature>
<accession>A0A9Q0MWR6</accession>
<keyword evidence="7 11" id="KW-0862">Zinc</keyword>
<proteinExistence type="inferred from homology"/>
<feature type="active site" description="Proton acceptor" evidence="10">
    <location>
        <position position="316"/>
    </location>
</feature>
<keyword evidence="3" id="KW-0325">Glycoprotein</keyword>
<feature type="site" description="Transition state stabilizer" evidence="12">
    <location>
        <position position="401"/>
    </location>
</feature>
<feature type="binding site" evidence="11">
    <location>
        <position position="338"/>
    </location>
    <ligand>
        <name>Zn(2+)</name>
        <dbReference type="ChEBI" id="CHEBI:29105"/>
        <note>catalytic</note>
    </ligand>
</feature>
<keyword evidence="9" id="KW-0449">Lipoprotein</keyword>
<keyword evidence="8 13" id="KW-0482">Metalloprotease</keyword>
<evidence type="ECO:0000256" key="1">
    <source>
        <dbReference type="ARBA" id="ARBA00004609"/>
    </source>
</evidence>
<evidence type="ECO:0000259" key="14">
    <source>
        <dbReference type="Pfam" id="PF01433"/>
    </source>
</evidence>
<dbReference type="PANTHER" id="PTHR11533:SF290">
    <property type="entry name" value="AMINOPEPTIDASE"/>
    <property type="match status" value="1"/>
</dbReference>
<comment type="subcellular location">
    <subcellularLocation>
        <location evidence="1">Cell membrane</location>
        <topology evidence="1">Lipid-anchor</topology>
        <topology evidence="1">GPI-anchor</topology>
    </subcellularLocation>
</comment>
<keyword evidence="18" id="KW-1185">Reference proteome</keyword>
<dbReference type="CDD" id="cd09601">
    <property type="entry name" value="M1_APN-Q_like"/>
    <property type="match status" value="1"/>
</dbReference>
<dbReference type="GO" id="GO:0005615">
    <property type="term" value="C:extracellular space"/>
    <property type="evidence" value="ECO:0007669"/>
    <property type="project" value="TreeGrafter"/>
</dbReference>
<keyword evidence="5 11" id="KW-0479">Metal-binding</keyword>
<dbReference type="EMBL" id="WJQU01000003">
    <property type="protein sequence ID" value="KAJ6638604.1"/>
    <property type="molecule type" value="Genomic_DNA"/>
</dbReference>
<dbReference type="Gene3D" id="2.60.40.1910">
    <property type="match status" value="1"/>
</dbReference>
<name>A0A9Q0MWR6_9DIPT</name>
<dbReference type="GO" id="GO:0070006">
    <property type="term" value="F:metalloaminopeptidase activity"/>
    <property type="evidence" value="ECO:0007669"/>
    <property type="project" value="TreeGrafter"/>
</dbReference>
<dbReference type="GO" id="GO:0098552">
    <property type="term" value="C:side of membrane"/>
    <property type="evidence" value="ECO:0007669"/>
    <property type="project" value="UniProtKB-KW"/>
</dbReference>
<evidence type="ECO:0000256" key="9">
    <source>
        <dbReference type="ARBA" id="ARBA00023288"/>
    </source>
</evidence>
<dbReference type="Pfam" id="PF17900">
    <property type="entry name" value="Peptidase_M1_N"/>
    <property type="match status" value="1"/>
</dbReference>
<gene>
    <name evidence="17" type="primary">APN2_8</name>
    <name evidence="17" type="ORF">Bhyg_11341</name>
</gene>
<dbReference type="GO" id="GO:0043171">
    <property type="term" value="P:peptide catabolic process"/>
    <property type="evidence" value="ECO:0007669"/>
    <property type="project" value="TreeGrafter"/>
</dbReference>
<dbReference type="GO" id="GO:0005886">
    <property type="term" value="C:plasma membrane"/>
    <property type="evidence" value="ECO:0007669"/>
    <property type="project" value="UniProtKB-SubCell"/>
</dbReference>
<evidence type="ECO:0000256" key="7">
    <source>
        <dbReference type="ARBA" id="ARBA00022833"/>
    </source>
</evidence>
<keyword evidence="4 13" id="KW-0645">Protease</keyword>
<evidence type="ECO:0000313" key="18">
    <source>
        <dbReference type="Proteomes" id="UP001151699"/>
    </source>
</evidence>
<dbReference type="Pfam" id="PF01433">
    <property type="entry name" value="Peptidase_M1"/>
    <property type="match status" value="1"/>
</dbReference>
<comment type="cofactor">
    <cofactor evidence="11 13">
        <name>Zn(2+)</name>
        <dbReference type="ChEBI" id="CHEBI:29105"/>
    </cofactor>
    <text evidence="11 13">Binds 1 zinc ion per subunit.</text>
</comment>
<evidence type="ECO:0000256" key="4">
    <source>
        <dbReference type="ARBA" id="ARBA00022670"/>
    </source>
</evidence>
<dbReference type="Gene3D" id="1.25.50.20">
    <property type="match status" value="1"/>
</dbReference>
<dbReference type="Gene3D" id="1.10.390.10">
    <property type="entry name" value="Neutral Protease Domain 2"/>
    <property type="match status" value="1"/>
</dbReference>
<dbReference type="PANTHER" id="PTHR11533">
    <property type="entry name" value="PROTEASE M1 ZINC METALLOPROTEASE"/>
    <property type="match status" value="1"/>
</dbReference>
<sequence length="877" mass="101009">CDYNSNETRNASSFRLPNNTRPLFYVLKVNTSIHEQVSNFNAQVLITINVLQTSSSITLHARQMLLLDVAIRNTDGSVYDSDLRFTYDSVTEFLTIFTSRDIMIGDLLVVDITYSGFLNDFNGRGFFRSSYVDTDTNETHWFASTQFQPIHARQAFPCYDEIRYRTPFEIEITHHRSYTALANMDEDRTEIDGEFQTTIFATSPPMPTFQVAFTISNLDYVAYDVQIDMRVYARPQAIALGQGDEGLALGYIFLNAMVDYFGFPYVLPKSFQIAMPEFSSAGANNWGLLSFQEDIILQTDDDPLSQHIREIRIAHEYSHNVFANLISPASWSYLWMNEGFATLYENVLNDIVFPGKRQWERFLIEYFDVAIAVDVYDIMPPLNVYVEAPEDIFGKFNFITYFKGALVLRMFHEAFSEPTWRKGLSYYTGRTAFASATPEDLFAGLQIAYDEDYPERNDSVDAFMTPWLVWNGFPVVTINRTADGLIVSQRGFRTAHNNFFSIPINYATASNRDFDNTAAEVWLMGEEMFIPRESASKSWEDDDWIIFNLRDTYYYITNYDDTLWDLITEAMMNDHESIHFLNRGTLFADLERFFTNNFDIRVTIYFELIESLPFEFHPHVWLRTNSGLLKIEQRLRGSESYPTYLRFLRNVLDDIYEETRFIEEEEIEAANVINRWSCLSGVENCLTDSLSILLEVMDTGSTSEVIDFRCNGFLTANGTVWSHFFNFALDLNPSRSRLNELTSLLCTQDEGLIGILLNATLSSNNLLQSEKDAIILAACTQSEISFNAAIQFIHDRHAAIIAEELDLVGFIRALSSVTNVDSHAERVLDLHRHIPADWNVDIEDFRQVMEPNREFFLRNSEGVRRWLEERIGATASA</sequence>
<dbReference type="GO" id="GO:0006508">
    <property type="term" value="P:proteolysis"/>
    <property type="evidence" value="ECO:0007669"/>
    <property type="project" value="UniProtKB-KW"/>
</dbReference>
<keyword evidence="3" id="KW-0336">GPI-anchor</keyword>
<comment type="caution">
    <text evidence="17">The sequence shown here is derived from an EMBL/GenBank/DDBJ whole genome shotgun (WGS) entry which is preliminary data.</text>
</comment>
<reference evidence="17" key="1">
    <citation type="submission" date="2022-07" db="EMBL/GenBank/DDBJ databases">
        <authorList>
            <person name="Trinca V."/>
            <person name="Uliana J.V.C."/>
            <person name="Torres T.T."/>
            <person name="Ward R.J."/>
            <person name="Monesi N."/>
        </authorList>
    </citation>
    <scope>NUCLEOTIDE SEQUENCE</scope>
    <source>
        <strain evidence="17">HSMRA1968</strain>
        <tissue evidence="17">Whole embryos</tissue>
    </source>
</reference>
<feature type="domain" description="ERAP1-like C-terminal" evidence="15">
    <location>
        <begin position="544"/>
        <end position="802"/>
    </location>
</feature>
<dbReference type="OrthoDB" id="8182982at2759"/>
<keyword evidence="6 13" id="KW-0378">Hydrolase</keyword>
<keyword evidence="13 17" id="KW-0031">Aminopeptidase</keyword>
<protein>
    <recommendedName>
        <fullName evidence="13">Aminopeptidase</fullName>
        <ecNumber evidence="13">3.4.11.-</ecNumber>
    </recommendedName>
</protein>
<evidence type="ECO:0000256" key="6">
    <source>
        <dbReference type="ARBA" id="ARBA00022801"/>
    </source>
</evidence>
<evidence type="ECO:0000256" key="10">
    <source>
        <dbReference type="PIRSR" id="PIRSR634016-1"/>
    </source>
</evidence>
<dbReference type="GO" id="GO:0005737">
    <property type="term" value="C:cytoplasm"/>
    <property type="evidence" value="ECO:0007669"/>
    <property type="project" value="TreeGrafter"/>
</dbReference>
<dbReference type="Pfam" id="PF11838">
    <property type="entry name" value="ERAP1_C"/>
    <property type="match status" value="1"/>
</dbReference>
<evidence type="ECO:0000256" key="5">
    <source>
        <dbReference type="ARBA" id="ARBA00022723"/>
    </source>
</evidence>
<comment type="similarity">
    <text evidence="2 13">Belongs to the peptidase M1 family.</text>
</comment>
<evidence type="ECO:0000256" key="12">
    <source>
        <dbReference type="PIRSR" id="PIRSR634016-4"/>
    </source>
</evidence>
<feature type="non-terminal residue" evidence="17">
    <location>
        <position position="877"/>
    </location>
</feature>
<evidence type="ECO:0000259" key="16">
    <source>
        <dbReference type="Pfam" id="PF17900"/>
    </source>
</evidence>
<dbReference type="SUPFAM" id="SSF55486">
    <property type="entry name" value="Metalloproteases ('zincins'), catalytic domain"/>
    <property type="match status" value="1"/>
</dbReference>
<evidence type="ECO:0000256" key="8">
    <source>
        <dbReference type="ARBA" id="ARBA00023049"/>
    </source>
</evidence>
<dbReference type="InterPro" id="IPR024571">
    <property type="entry name" value="ERAP1-like_C_dom"/>
</dbReference>
<dbReference type="InterPro" id="IPR027268">
    <property type="entry name" value="Peptidase_M4/M1_CTD_sf"/>
</dbReference>
<organism evidence="17 18">
    <name type="scientific">Pseudolycoriella hygida</name>
    <dbReference type="NCBI Taxonomy" id="35572"/>
    <lineage>
        <taxon>Eukaryota</taxon>
        <taxon>Metazoa</taxon>
        <taxon>Ecdysozoa</taxon>
        <taxon>Arthropoda</taxon>
        <taxon>Hexapoda</taxon>
        <taxon>Insecta</taxon>
        <taxon>Pterygota</taxon>
        <taxon>Neoptera</taxon>
        <taxon>Endopterygota</taxon>
        <taxon>Diptera</taxon>
        <taxon>Nematocera</taxon>
        <taxon>Sciaroidea</taxon>
        <taxon>Sciaridae</taxon>
        <taxon>Pseudolycoriella</taxon>
    </lineage>
</organism>
<keyword evidence="3" id="KW-0472">Membrane</keyword>
<evidence type="ECO:0000256" key="2">
    <source>
        <dbReference type="ARBA" id="ARBA00010136"/>
    </source>
</evidence>
<dbReference type="InterPro" id="IPR001930">
    <property type="entry name" value="Peptidase_M1"/>
</dbReference>
<feature type="domain" description="Peptidase M1 membrane alanine aminopeptidase" evidence="14">
    <location>
        <begin position="254"/>
        <end position="467"/>
    </location>
</feature>
<dbReference type="InterPro" id="IPR045357">
    <property type="entry name" value="Aminopeptidase_N-like_N"/>
</dbReference>
<evidence type="ECO:0000256" key="3">
    <source>
        <dbReference type="ARBA" id="ARBA00022622"/>
    </source>
</evidence>
<dbReference type="Proteomes" id="UP001151699">
    <property type="component" value="Chromosome X"/>
</dbReference>
<dbReference type="InterPro" id="IPR014782">
    <property type="entry name" value="Peptidase_M1_dom"/>
</dbReference>
<dbReference type="InterPro" id="IPR050344">
    <property type="entry name" value="Peptidase_M1_aminopeptidases"/>
</dbReference>
<evidence type="ECO:0000259" key="15">
    <source>
        <dbReference type="Pfam" id="PF11838"/>
    </source>
</evidence>
<evidence type="ECO:0000256" key="11">
    <source>
        <dbReference type="PIRSR" id="PIRSR634016-3"/>
    </source>
</evidence>
<feature type="binding site" evidence="11">
    <location>
        <position position="315"/>
    </location>
    <ligand>
        <name>Zn(2+)</name>
        <dbReference type="ChEBI" id="CHEBI:29105"/>
        <note>catalytic</note>
    </ligand>
</feature>
<dbReference type="EC" id="3.4.11.-" evidence="13"/>
<evidence type="ECO:0000313" key="17">
    <source>
        <dbReference type="EMBL" id="KAJ6638604.1"/>
    </source>
</evidence>
<dbReference type="GO" id="GO:0008270">
    <property type="term" value="F:zinc ion binding"/>
    <property type="evidence" value="ECO:0007669"/>
    <property type="project" value="UniProtKB-UniRule"/>
</dbReference>
<dbReference type="Gene3D" id="2.60.40.1730">
    <property type="entry name" value="tricorn interacting facor f3 domain"/>
    <property type="match status" value="1"/>
</dbReference>